<organism evidence="2 3">
    <name type="scientific">Rotaria magnacalcarata</name>
    <dbReference type="NCBI Taxonomy" id="392030"/>
    <lineage>
        <taxon>Eukaryota</taxon>
        <taxon>Metazoa</taxon>
        <taxon>Spiralia</taxon>
        <taxon>Gnathifera</taxon>
        <taxon>Rotifera</taxon>
        <taxon>Eurotatoria</taxon>
        <taxon>Bdelloidea</taxon>
        <taxon>Philodinida</taxon>
        <taxon>Philodinidae</taxon>
        <taxon>Rotaria</taxon>
    </lineage>
</organism>
<feature type="region of interest" description="Disordered" evidence="1">
    <location>
        <begin position="1"/>
        <end position="27"/>
    </location>
</feature>
<feature type="non-terminal residue" evidence="2">
    <location>
        <position position="1"/>
    </location>
</feature>
<gene>
    <name evidence="2" type="ORF">SMN809_LOCUS37351</name>
</gene>
<feature type="non-terminal residue" evidence="2">
    <location>
        <position position="27"/>
    </location>
</feature>
<sequence length="27" mass="2973">YVKSGSETPDQIGPPPIPEYDLGDLRE</sequence>
<dbReference type="Proteomes" id="UP000676336">
    <property type="component" value="Unassembled WGS sequence"/>
</dbReference>
<name>A0A8S2YFG8_9BILA</name>
<comment type="caution">
    <text evidence="2">The sequence shown here is derived from an EMBL/GenBank/DDBJ whole genome shotgun (WGS) entry which is preliminary data.</text>
</comment>
<evidence type="ECO:0000313" key="3">
    <source>
        <dbReference type="Proteomes" id="UP000676336"/>
    </source>
</evidence>
<dbReference type="EMBL" id="CAJOBI010094630">
    <property type="protein sequence ID" value="CAF4558747.1"/>
    <property type="molecule type" value="Genomic_DNA"/>
</dbReference>
<dbReference type="AlphaFoldDB" id="A0A8S2YFG8"/>
<protein>
    <submittedName>
        <fullName evidence="2">Uncharacterized protein</fullName>
    </submittedName>
</protein>
<evidence type="ECO:0000256" key="1">
    <source>
        <dbReference type="SAM" id="MobiDB-lite"/>
    </source>
</evidence>
<proteinExistence type="predicted"/>
<accession>A0A8S2YFG8</accession>
<evidence type="ECO:0000313" key="2">
    <source>
        <dbReference type="EMBL" id="CAF4558747.1"/>
    </source>
</evidence>
<reference evidence="2" key="1">
    <citation type="submission" date="2021-02" db="EMBL/GenBank/DDBJ databases">
        <authorList>
            <person name="Nowell W R."/>
        </authorList>
    </citation>
    <scope>NUCLEOTIDE SEQUENCE</scope>
</reference>